<evidence type="ECO:0000313" key="1">
    <source>
        <dbReference type="EMBL" id="EFH84976.1"/>
    </source>
</evidence>
<name>D6TXY0_KTERA</name>
<accession>D6TXY0</accession>
<dbReference type="InParanoid" id="D6TXY0"/>
<keyword evidence="2" id="KW-1185">Reference proteome</keyword>
<comment type="caution">
    <text evidence="1">The sequence shown here is derived from an EMBL/GenBank/DDBJ whole genome shotgun (WGS) entry which is preliminary data.</text>
</comment>
<protein>
    <submittedName>
        <fullName evidence="1">Uncharacterized protein</fullName>
    </submittedName>
</protein>
<sequence length="88" mass="9791">MKRFWTGGPLLSLSNGSQQAAWMKEESPAMYPGECQSATVVFGRSMGGCRSCCFLANVVCHLIDLLVLLLIPKTLVTCEEMRYTQQEK</sequence>
<dbReference type="AlphaFoldDB" id="D6TXY0"/>
<dbReference type="EMBL" id="ADVG01000003">
    <property type="protein sequence ID" value="EFH84976.1"/>
    <property type="molecule type" value="Genomic_DNA"/>
</dbReference>
<reference evidence="1 2" key="1">
    <citation type="journal article" date="2011" name="Stand. Genomic Sci.">
        <title>Non-contiguous finished genome sequence and contextual data of the filamentous soil bacterium Ktedonobacter racemifer type strain (SOSP1-21).</title>
        <authorList>
            <person name="Chang Y.J."/>
            <person name="Land M."/>
            <person name="Hauser L."/>
            <person name="Chertkov O."/>
            <person name="Del Rio T.G."/>
            <person name="Nolan M."/>
            <person name="Copeland A."/>
            <person name="Tice H."/>
            <person name="Cheng J.F."/>
            <person name="Lucas S."/>
            <person name="Han C."/>
            <person name="Goodwin L."/>
            <person name="Pitluck S."/>
            <person name="Ivanova N."/>
            <person name="Ovchinikova G."/>
            <person name="Pati A."/>
            <person name="Chen A."/>
            <person name="Palaniappan K."/>
            <person name="Mavromatis K."/>
            <person name="Liolios K."/>
            <person name="Brettin T."/>
            <person name="Fiebig A."/>
            <person name="Rohde M."/>
            <person name="Abt B."/>
            <person name="Goker M."/>
            <person name="Detter J.C."/>
            <person name="Woyke T."/>
            <person name="Bristow J."/>
            <person name="Eisen J.A."/>
            <person name="Markowitz V."/>
            <person name="Hugenholtz P."/>
            <person name="Kyrpides N.C."/>
            <person name="Klenk H.P."/>
            <person name="Lapidus A."/>
        </authorList>
    </citation>
    <scope>NUCLEOTIDE SEQUENCE [LARGE SCALE GENOMIC DNA]</scope>
    <source>
        <strain evidence="2">DSM 44963</strain>
    </source>
</reference>
<dbReference type="Proteomes" id="UP000004508">
    <property type="component" value="Unassembled WGS sequence"/>
</dbReference>
<organism evidence="1 2">
    <name type="scientific">Ktedonobacter racemifer DSM 44963</name>
    <dbReference type="NCBI Taxonomy" id="485913"/>
    <lineage>
        <taxon>Bacteria</taxon>
        <taxon>Bacillati</taxon>
        <taxon>Chloroflexota</taxon>
        <taxon>Ktedonobacteria</taxon>
        <taxon>Ktedonobacterales</taxon>
        <taxon>Ktedonobacteraceae</taxon>
        <taxon>Ktedonobacter</taxon>
    </lineage>
</organism>
<gene>
    <name evidence="1" type="ORF">Krac_6105</name>
</gene>
<evidence type="ECO:0000313" key="2">
    <source>
        <dbReference type="Proteomes" id="UP000004508"/>
    </source>
</evidence>
<proteinExistence type="predicted"/>